<evidence type="ECO:0000313" key="4">
    <source>
        <dbReference type="Proteomes" id="UP000070433"/>
    </source>
</evidence>
<name>A0A127JWL9_9BURK</name>
<dbReference type="EMBL" id="CP010951">
    <property type="protein sequence ID" value="AMO24314.1"/>
    <property type="molecule type" value="Genomic_DNA"/>
</dbReference>
<accession>A0A127JWL9</accession>
<feature type="region of interest" description="Disordered" evidence="1">
    <location>
        <begin position="83"/>
        <end position="107"/>
    </location>
</feature>
<organism evidence="3 4">
    <name type="scientific">Ramlibacter tataouinensis</name>
    <dbReference type="NCBI Taxonomy" id="94132"/>
    <lineage>
        <taxon>Bacteria</taxon>
        <taxon>Pseudomonadati</taxon>
        <taxon>Pseudomonadota</taxon>
        <taxon>Betaproteobacteria</taxon>
        <taxon>Burkholderiales</taxon>
        <taxon>Comamonadaceae</taxon>
        <taxon>Ramlibacter</taxon>
    </lineage>
</organism>
<keyword evidence="2" id="KW-0732">Signal</keyword>
<proteinExistence type="predicted"/>
<sequence length="107" mass="10531">MPQPGTDRLRPRLAGAVAVALVAGLAAAAFVTPPPVRQAPAVQQSATATGAPAAPYVEKASIAAGTQEQAAAATPSVIEQFTLSGDDGVPTNTDLARTASGGCAHEL</sequence>
<evidence type="ECO:0000256" key="1">
    <source>
        <dbReference type="SAM" id="MobiDB-lite"/>
    </source>
</evidence>
<reference evidence="3 4" key="1">
    <citation type="journal article" date="2014" name="Int. J. Syst. Evol. Microbiol.">
        <title>Ramlibacter solisilvae sp. nov., isolated from forest soil, and emended description of the genus Ramlibacter.</title>
        <authorList>
            <person name="Lee H.J."/>
            <person name="Lee S.H."/>
            <person name="Lee S.S."/>
            <person name="Lee J.S."/>
            <person name="Kim Y."/>
            <person name="Kim S.C."/>
            <person name="Jeon C.O."/>
        </authorList>
    </citation>
    <scope>NUCLEOTIDE SEQUENCE [LARGE SCALE GENOMIC DNA]</scope>
    <source>
        <strain evidence="3 4">5-10</strain>
    </source>
</reference>
<evidence type="ECO:0000313" key="3">
    <source>
        <dbReference type="EMBL" id="AMO24314.1"/>
    </source>
</evidence>
<dbReference type="Proteomes" id="UP000070433">
    <property type="component" value="Chromosome"/>
</dbReference>
<gene>
    <name evidence="3" type="ORF">UC35_17525</name>
</gene>
<evidence type="ECO:0000256" key="2">
    <source>
        <dbReference type="SAM" id="SignalP"/>
    </source>
</evidence>
<keyword evidence="4" id="KW-1185">Reference proteome</keyword>
<protein>
    <submittedName>
        <fullName evidence="3">Uncharacterized protein</fullName>
    </submittedName>
</protein>
<feature type="chain" id="PRO_5007449814" evidence="2">
    <location>
        <begin position="29"/>
        <end position="107"/>
    </location>
</feature>
<dbReference type="AlphaFoldDB" id="A0A127JWL9"/>
<feature type="signal peptide" evidence="2">
    <location>
        <begin position="1"/>
        <end position="28"/>
    </location>
</feature>